<protein>
    <recommendedName>
        <fullName evidence="1">GAF domain-containing protein</fullName>
    </recommendedName>
</protein>
<evidence type="ECO:0000313" key="2">
    <source>
        <dbReference type="EMBL" id="GLS18556.1"/>
    </source>
</evidence>
<evidence type="ECO:0000259" key="1">
    <source>
        <dbReference type="SMART" id="SM00065"/>
    </source>
</evidence>
<dbReference type="Pfam" id="PF01590">
    <property type="entry name" value="GAF"/>
    <property type="match status" value="1"/>
</dbReference>
<dbReference type="PANTHER" id="PTHR43102:SF2">
    <property type="entry name" value="GAF DOMAIN-CONTAINING PROTEIN"/>
    <property type="match status" value="1"/>
</dbReference>
<dbReference type="InterPro" id="IPR003018">
    <property type="entry name" value="GAF"/>
</dbReference>
<dbReference type="PANTHER" id="PTHR43102">
    <property type="entry name" value="SLR1143 PROTEIN"/>
    <property type="match status" value="1"/>
</dbReference>
<proteinExistence type="predicted"/>
<dbReference type="Proteomes" id="UP001156882">
    <property type="component" value="Unassembled WGS sequence"/>
</dbReference>
<reference evidence="3" key="1">
    <citation type="journal article" date="2019" name="Int. J. Syst. Evol. Microbiol.">
        <title>The Global Catalogue of Microorganisms (GCM) 10K type strain sequencing project: providing services to taxonomists for standard genome sequencing and annotation.</title>
        <authorList>
            <consortium name="The Broad Institute Genomics Platform"/>
            <consortium name="The Broad Institute Genome Sequencing Center for Infectious Disease"/>
            <person name="Wu L."/>
            <person name="Ma J."/>
        </authorList>
    </citation>
    <scope>NUCLEOTIDE SEQUENCE [LARGE SCALE GENOMIC DNA]</scope>
    <source>
        <strain evidence="3">NBRC 101365</strain>
    </source>
</reference>
<dbReference type="InterPro" id="IPR029016">
    <property type="entry name" value="GAF-like_dom_sf"/>
</dbReference>
<gene>
    <name evidence="2" type="ORF">GCM10007874_15730</name>
</gene>
<name>A0ABQ6CE62_9HYPH</name>
<keyword evidence="3" id="KW-1185">Reference proteome</keyword>
<organism evidence="2 3">
    <name type="scientific">Labrys miyagiensis</name>
    <dbReference type="NCBI Taxonomy" id="346912"/>
    <lineage>
        <taxon>Bacteria</taxon>
        <taxon>Pseudomonadati</taxon>
        <taxon>Pseudomonadota</taxon>
        <taxon>Alphaproteobacteria</taxon>
        <taxon>Hyphomicrobiales</taxon>
        <taxon>Xanthobacteraceae</taxon>
        <taxon>Labrys</taxon>
    </lineage>
</organism>
<accession>A0ABQ6CE62</accession>
<dbReference type="Gene3D" id="3.30.450.40">
    <property type="match status" value="1"/>
</dbReference>
<evidence type="ECO:0000313" key="3">
    <source>
        <dbReference type="Proteomes" id="UP001156882"/>
    </source>
</evidence>
<feature type="domain" description="GAF" evidence="1">
    <location>
        <begin position="21"/>
        <end position="163"/>
    </location>
</feature>
<dbReference type="EMBL" id="BSPC01000014">
    <property type="protein sequence ID" value="GLS18556.1"/>
    <property type="molecule type" value="Genomic_DNA"/>
</dbReference>
<dbReference type="SUPFAM" id="SSF55781">
    <property type="entry name" value="GAF domain-like"/>
    <property type="match status" value="1"/>
</dbReference>
<dbReference type="SMART" id="SM00065">
    <property type="entry name" value="GAF"/>
    <property type="match status" value="1"/>
</dbReference>
<sequence>MKLFDERRLAALRAYETIEMGRDHSLDALCNLVRLTFGGPMSAVSLVDDENTYHMGLAGMEVEVVPAQTNFCSHTIETDSPMLVEDASKDARFASNPFVTADPGIRSYMGAPLIASDGSALGAICAVDTKTRHFSNDESEKLSSLARTAMHILEMRRRVKEVRDYHKLAPEDFRGCSEAQACAGRRVAGMAQLAKVLLVEREGIDFPRQLFASAAAGVFDRLIDSSETGPSRSDQTGRFPLQKLDDDVPHIFVHRLNQ</sequence>
<comment type="caution">
    <text evidence="2">The sequence shown here is derived from an EMBL/GenBank/DDBJ whole genome shotgun (WGS) entry which is preliminary data.</text>
</comment>